<dbReference type="InterPro" id="IPR002734">
    <property type="entry name" value="RibDG_C"/>
</dbReference>
<feature type="domain" description="Bacterial bifunctional deaminase-reductase C-terminal" evidence="4">
    <location>
        <begin position="5"/>
        <end position="226"/>
    </location>
</feature>
<dbReference type="PANTHER" id="PTHR38011:SF7">
    <property type="entry name" value="2,5-DIAMINO-6-RIBOSYLAMINO-4(3H)-PYRIMIDINONE 5'-PHOSPHATE REDUCTASE"/>
    <property type="match status" value="1"/>
</dbReference>
<dbReference type="AlphaFoldDB" id="A0A1V9F7A7"/>
<evidence type="ECO:0000256" key="2">
    <source>
        <dbReference type="ARBA" id="ARBA00022857"/>
    </source>
</evidence>
<evidence type="ECO:0000256" key="3">
    <source>
        <dbReference type="ARBA" id="ARBA00023002"/>
    </source>
</evidence>
<name>A0A1V9F7A7_9BACT</name>
<proteinExistence type="predicted"/>
<evidence type="ECO:0000256" key="1">
    <source>
        <dbReference type="ARBA" id="ARBA00005104"/>
    </source>
</evidence>
<dbReference type="InterPro" id="IPR024072">
    <property type="entry name" value="DHFR-like_dom_sf"/>
</dbReference>
<dbReference type="RefSeq" id="WP_081197596.1">
    <property type="nucleotide sequence ID" value="NZ_FOCZ01000011.1"/>
</dbReference>
<dbReference type="Gene3D" id="3.40.430.10">
    <property type="entry name" value="Dihydrofolate Reductase, subunit A"/>
    <property type="match status" value="1"/>
</dbReference>
<dbReference type="PANTHER" id="PTHR38011">
    <property type="entry name" value="DIHYDROFOLATE REDUCTASE FAMILY PROTEIN (AFU_ORTHOLOGUE AFUA_8G06820)"/>
    <property type="match status" value="1"/>
</dbReference>
<comment type="pathway">
    <text evidence="1">Cofactor biosynthesis; riboflavin biosynthesis.</text>
</comment>
<dbReference type="GO" id="GO:0008703">
    <property type="term" value="F:5-amino-6-(5-phosphoribosylamino)uracil reductase activity"/>
    <property type="evidence" value="ECO:0007669"/>
    <property type="project" value="InterPro"/>
</dbReference>
<keyword evidence="2" id="KW-0521">NADP</keyword>
<comment type="caution">
    <text evidence="5">The sequence shown here is derived from an EMBL/GenBank/DDBJ whole genome shotgun (WGS) entry which is preliminary data.</text>
</comment>
<gene>
    <name evidence="5" type="ORF">A4H97_22655</name>
</gene>
<dbReference type="STRING" id="354355.SAMN05660816_05180"/>
<dbReference type="Pfam" id="PF01872">
    <property type="entry name" value="RibD_C"/>
    <property type="match status" value="1"/>
</dbReference>
<reference evidence="6" key="1">
    <citation type="submission" date="2016-04" db="EMBL/GenBank/DDBJ databases">
        <authorList>
            <person name="Chen L."/>
            <person name="Zhuang W."/>
            <person name="Wang G."/>
        </authorList>
    </citation>
    <scope>NUCLEOTIDE SEQUENCE [LARGE SCALE GENOMIC DNA]</scope>
    <source>
        <strain evidence="6">17621</strain>
    </source>
</reference>
<evidence type="ECO:0000313" key="5">
    <source>
        <dbReference type="EMBL" id="OQP54289.1"/>
    </source>
</evidence>
<dbReference type="SUPFAM" id="SSF53597">
    <property type="entry name" value="Dihydrofolate reductase-like"/>
    <property type="match status" value="1"/>
</dbReference>
<evidence type="ECO:0000313" key="6">
    <source>
        <dbReference type="Proteomes" id="UP000192610"/>
    </source>
</evidence>
<dbReference type="EMBL" id="LVXG01000004">
    <property type="protein sequence ID" value="OQP54289.1"/>
    <property type="molecule type" value="Genomic_DNA"/>
</dbReference>
<dbReference type="InterPro" id="IPR050765">
    <property type="entry name" value="Riboflavin_Biosynth_HTPR"/>
</dbReference>
<dbReference type="Proteomes" id="UP000192610">
    <property type="component" value="Unassembled WGS sequence"/>
</dbReference>
<protein>
    <recommendedName>
        <fullName evidence="4">Bacterial bifunctional deaminase-reductase C-terminal domain-containing protein</fullName>
    </recommendedName>
</protein>
<keyword evidence="6" id="KW-1185">Reference proteome</keyword>
<organism evidence="5 6">
    <name type="scientific">Niastella yeongjuensis</name>
    <dbReference type="NCBI Taxonomy" id="354355"/>
    <lineage>
        <taxon>Bacteria</taxon>
        <taxon>Pseudomonadati</taxon>
        <taxon>Bacteroidota</taxon>
        <taxon>Chitinophagia</taxon>
        <taxon>Chitinophagales</taxon>
        <taxon>Chitinophagaceae</taxon>
        <taxon>Niastella</taxon>
    </lineage>
</organism>
<evidence type="ECO:0000259" key="4">
    <source>
        <dbReference type="Pfam" id="PF01872"/>
    </source>
</evidence>
<sequence>MIKRPHVICLMMTSVDGKILSEKWGNNKQVKTLAESFEKVHEIIGNKNWIVGRTTMEKDFTHYAKPVYKEVDHTISREDFVANRNADSFAVVIDGQAKLGWNSSDMLGQHVIAVLTESVKDSYLAHLQEIGLSYIFAGKNSVDLKVILEKLTALFGIETLMIEGGGHLNGSFLNEGLIDEYNQLILPLADGRLETTSVFEIEEKDRKFDATLLQLLEVKQIEHEVVWLRYKVLDHV</sequence>
<dbReference type="GO" id="GO:0009231">
    <property type="term" value="P:riboflavin biosynthetic process"/>
    <property type="evidence" value="ECO:0007669"/>
    <property type="project" value="InterPro"/>
</dbReference>
<dbReference type="OrthoDB" id="9800865at2"/>
<keyword evidence="3" id="KW-0560">Oxidoreductase</keyword>
<accession>A0A1V9F7A7</accession>